<dbReference type="AlphaFoldDB" id="Q2W423"/>
<dbReference type="RefSeq" id="WP_011384979.1">
    <property type="nucleotide sequence ID" value="NC_007626.1"/>
</dbReference>
<dbReference type="GO" id="GO:0003700">
    <property type="term" value="F:DNA-binding transcription factor activity"/>
    <property type="evidence" value="ECO:0007669"/>
    <property type="project" value="TreeGrafter"/>
</dbReference>
<dbReference type="KEGG" id="mag:amb2598"/>
<gene>
    <name evidence="6" type="ordered locus">amb2598</name>
</gene>
<dbReference type="Pfam" id="PF09339">
    <property type="entry name" value="HTH_IclR"/>
    <property type="match status" value="1"/>
</dbReference>
<dbReference type="GO" id="GO:0003677">
    <property type="term" value="F:DNA binding"/>
    <property type="evidence" value="ECO:0007669"/>
    <property type="project" value="UniProtKB-KW"/>
</dbReference>
<dbReference type="InterPro" id="IPR050707">
    <property type="entry name" value="HTH_MetabolicPath_Reg"/>
</dbReference>
<dbReference type="InterPro" id="IPR029016">
    <property type="entry name" value="GAF-like_dom_sf"/>
</dbReference>
<evidence type="ECO:0000256" key="2">
    <source>
        <dbReference type="ARBA" id="ARBA00023125"/>
    </source>
</evidence>
<evidence type="ECO:0000313" key="7">
    <source>
        <dbReference type="Proteomes" id="UP000007058"/>
    </source>
</evidence>
<dbReference type="Gene3D" id="1.10.10.10">
    <property type="entry name" value="Winged helix-like DNA-binding domain superfamily/Winged helix DNA-binding domain"/>
    <property type="match status" value="1"/>
</dbReference>
<dbReference type="PANTHER" id="PTHR30136">
    <property type="entry name" value="HELIX-TURN-HELIX TRANSCRIPTIONAL REGULATOR, ICLR FAMILY"/>
    <property type="match status" value="1"/>
</dbReference>
<proteinExistence type="predicted"/>
<keyword evidence="7" id="KW-1185">Reference proteome</keyword>
<evidence type="ECO:0000256" key="3">
    <source>
        <dbReference type="ARBA" id="ARBA00023163"/>
    </source>
</evidence>
<evidence type="ECO:0000259" key="4">
    <source>
        <dbReference type="PROSITE" id="PS51077"/>
    </source>
</evidence>
<evidence type="ECO:0000259" key="5">
    <source>
        <dbReference type="PROSITE" id="PS51078"/>
    </source>
</evidence>
<keyword evidence="3" id="KW-0804">Transcription</keyword>
<protein>
    <submittedName>
        <fullName evidence="6">Transcriptional regulator</fullName>
    </submittedName>
</protein>
<dbReference type="Pfam" id="PF01614">
    <property type="entry name" value="IclR_C"/>
    <property type="match status" value="1"/>
</dbReference>
<feature type="domain" description="IclR-ED" evidence="5">
    <location>
        <begin position="86"/>
        <end position="269"/>
    </location>
</feature>
<dbReference type="EMBL" id="AP007255">
    <property type="protein sequence ID" value="BAE51402.1"/>
    <property type="molecule type" value="Genomic_DNA"/>
</dbReference>
<feature type="domain" description="HTH iclR-type" evidence="4">
    <location>
        <begin position="23"/>
        <end position="85"/>
    </location>
</feature>
<dbReference type="PROSITE" id="PS51077">
    <property type="entry name" value="HTH_ICLR"/>
    <property type="match status" value="1"/>
</dbReference>
<dbReference type="GO" id="GO:0045892">
    <property type="term" value="P:negative regulation of DNA-templated transcription"/>
    <property type="evidence" value="ECO:0007669"/>
    <property type="project" value="TreeGrafter"/>
</dbReference>
<dbReference type="InterPro" id="IPR036388">
    <property type="entry name" value="WH-like_DNA-bd_sf"/>
</dbReference>
<keyword evidence="2" id="KW-0238">DNA-binding</keyword>
<name>Q2W423_PARM1</name>
<dbReference type="InterPro" id="IPR014757">
    <property type="entry name" value="Tscrpt_reg_IclR_C"/>
</dbReference>
<dbReference type="Gene3D" id="3.30.450.40">
    <property type="match status" value="1"/>
</dbReference>
<evidence type="ECO:0000313" key="6">
    <source>
        <dbReference type="EMBL" id="BAE51402.1"/>
    </source>
</evidence>
<dbReference type="SUPFAM" id="SSF46785">
    <property type="entry name" value="Winged helix' DNA-binding domain"/>
    <property type="match status" value="1"/>
</dbReference>
<sequence length="270" mass="29496">MTDSEETQAEEPQAEGTQDRQFVVALSRGLEVLRCFRANDAMLGNQEIAARTGLPKPTVSRLTYTLTKLGYLVYMDHYSKYKLGTAVLSLGYTALAGMDIRHVARPLMQELADYSDVAVSLGSHDRTSMIYVESCRGKGALTIRLSVGSRIPVATTAMGRAFLAATPEAERTAILDEVKKRHPEDWPRIRQGLERAFREYAARGFTMSVGDWQSDVHAVGVALTNPATGTIVALNCGGAAFLLPRERLEGDLGPRLVAVARKIEAALGRR</sequence>
<organism evidence="6 7">
    <name type="scientific">Paramagnetospirillum magneticum (strain ATCC 700264 / AMB-1)</name>
    <name type="common">Magnetospirillum magneticum</name>
    <dbReference type="NCBI Taxonomy" id="342108"/>
    <lineage>
        <taxon>Bacteria</taxon>
        <taxon>Pseudomonadati</taxon>
        <taxon>Pseudomonadota</taxon>
        <taxon>Alphaproteobacteria</taxon>
        <taxon>Rhodospirillales</taxon>
        <taxon>Magnetospirillaceae</taxon>
        <taxon>Paramagnetospirillum</taxon>
    </lineage>
</organism>
<dbReference type="HOGENOM" id="CLU_062618_0_0_5"/>
<evidence type="ECO:0000256" key="1">
    <source>
        <dbReference type="ARBA" id="ARBA00023015"/>
    </source>
</evidence>
<dbReference type="STRING" id="342108.amb2598"/>
<keyword evidence="1" id="KW-0805">Transcription regulation</keyword>
<dbReference type="PANTHER" id="PTHR30136:SF33">
    <property type="entry name" value="TRANSCRIPTIONAL REGULATORY PROTEIN"/>
    <property type="match status" value="1"/>
</dbReference>
<dbReference type="Proteomes" id="UP000007058">
    <property type="component" value="Chromosome"/>
</dbReference>
<dbReference type="SMART" id="SM00346">
    <property type="entry name" value="HTH_ICLR"/>
    <property type="match status" value="1"/>
</dbReference>
<dbReference type="InterPro" id="IPR036390">
    <property type="entry name" value="WH_DNA-bd_sf"/>
</dbReference>
<dbReference type="PROSITE" id="PS51078">
    <property type="entry name" value="ICLR_ED"/>
    <property type="match status" value="1"/>
</dbReference>
<dbReference type="InterPro" id="IPR005471">
    <property type="entry name" value="Tscrpt_reg_IclR_N"/>
</dbReference>
<reference evidence="6 7" key="1">
    <citation type="journal article" date="2005" name="DNA Res.">
        <title>Complete genome sequence of the facultative anaerobic magnetotactic bacterium Magnetospirillum sp. strain AMB-1.</title>
        <authorList>
            <person name="Matsunaga T."/>
            <person name="Okamura Y."/>
            <person name="Fukuda Y."/>
            <person name="Wahyudi A.T."/>
            <person name="Murase Y."/>
            <person name="Takeyama H."/>
        </authorList>
    </citation>
    <scope>NUCLEOTIDE SEQUENCE [LARGE SCALE GENOMIC DNA]</scope>
    <source>
        <strain evidence="7">ATCC 700264 / AMB-1</strain>
    </source>
</reference>
<dbReference type="SUPFAM" id="SSF55781">
    <property type="entry name" value="GAF domain-like"/>
    <property type="match status" value="1"/>
</dbReference>
<accession>Q2W423</accession>